<evidence type="ECO:0000313" key="3">
    <source>
        <dbReference type="Proteomes" id="UP000076761"/>
    </source>
</evidence>
<feature type="compositionally biased region" description="Basic and acidic residues" evidence="1">
    <location>
        <begin position="198"/>
        <end position="212"/>
    </location>
</feature>
<protein>
    <submittedName>
        <fullName evidence="2">Uncharacterized protein</fullName>
    </submittedName>
</protein>
<gene>
    <name evidence="2" type="ORF">NEOLEDRAFT_1132724</name>
</gene>
<dbReference type="AlphaFoldDB" id="A0A165T598"/>
<dbReference type="InParanoid" id="A0A165T598"/>
<feature type="compositionally biased region" description="Polar residues" evidence="1">
    <location>
        <begin position="184"/>
        <end position="194"/>
    </location>
</feature>
<feature type="region of interest" description="Disordered" evidence="1">
    <location>
        <begin position="94"/>
        <end position="249"/>
    </location>
</feature>
<evidence type="ECO:0000313" key="2">
    <source>
        <dbReference type="EMBL" id="KZT26161.1"/>
    </source>
</evidence>
<reference evidence="2 3" key="1">
    <citation type="journal article" date="2016" name="Mol. Biol. Evol.">
        <title>Comparative Genomics of Early-Diverging Mushroom-Forming Fungi Provides Insights into the Origins of Lignocellulose Decay Capabilities.</title>
        <authorList>
            <person name="Nagy L.G."/>
            <person name="Riley R."/>
            <person name="Tritt A."/>
            <person name="Adam C."/>
            <person name="Daum C."/>
            <person name="Floudas D."/>
            <person name="Sun H."/>
            <person name="Yadav J.S."/>
            <person name="Pangilinan J."/>
            <person name="Larsson K.H."/>
            <person name="Matsuura K."/>
            <person name="Barry K."/>
            <person name="Labutti K."/>
            <person name="Kuo R."/>
            <person name="Ohm R.A."/>
            <person name="Bhattacharya S.S."/>
            <person name="Shirouzu T."/>
            <person name="Yoshinaga Y."/>
            <person name="Martin F.M."/>
            <person name="Grigoriev I.V."/>
            <person name="Hibbett D.S."/>
        </authorList>
    </citation>
    <scope>NUCLEOTIDE SEQUENCE [LARGE SCALE GENOMIC DNA]</scope>
    <source>
        <strain evidence="2 3">HHB14362 ss-1</strain>
    </source>
</reference>
<proteinExistence type="predicted"/>
<name>A0A165T598_9AGAM</name>
<dbReference type="EMBL" id="KV425568">
    <property type="protein sequence ID" value="KZT26161.1"/>
    <property type="molecule type" value="Genomic_DNA"/>
</dbReference>
<accession>A0A165T598</accession>
<evidence type="ECO:0000256" key="1">
    <source>
        <dbReference type="SAM" id="MobiDB-lite"/>
    </source>
</evidence>
<organism evidence="2 3">
    <name type="scientific">Neolentinus lepideus HHB14362 ss-1</name>
    <dbReference type="NCBI Taxonomy" id="1314782"/>
    <lineage>
        <taxon>Eukaryota</taxon>
        <taxon>Fungi</taxon>
        <taxon>Dikarya</taxon>
        <taxon>Basidiomycota</taxon>
        <taxon>Agaricomycotina</taxon>
        <taxon>Agaricomycetes</taxon>
        <taxon>Gloeophyllales</taxon>
        <taxon>Gloeophyllaceae</taxon>
        <taxon>Neolentinus</taxon>
    </lineage>
</organism>
<dbReference type="Proteomes" id="UP000076761">
    <property type="component" value="Unassembled WGS sequence"/>
</dbReference>
<feature type="compositionally biased region" description="Basic and acidic residues" evidence="1">
    <location>
        <begin position="172"/>
        <end position="183"/>
    </location>
</feature>
<dbReference type="STRING" id="1314782.A0A165T598"/>
<feature type="compositionally biased region" description="Basic and acidic residues" evidence="1">
    <location>
        <begin position="145"/>
        <end position="157"/>
    </location>
</feature>
<keyword evidence="3" id="KW-1185">Reference proteome</keyword>
<dbReference type="OrthoDB" id="2782847at2759"/>
<sequence>MDVDDENYVSPCMKAYVYIKDCLWYFYATKHRSELERSLFEIPRDEHWVENKAKFLDVQLRRYLRRGYKIRRGDGKQIEWDAVRSARYCPAAGDQESVNNAQSEADIAGASESTTEDGPRRSARISGQELRDQKGKTVGSSKSSSGDKKPEPRESDKPPSSSKGGRKLRSGMKPDEPVRDQAEHSGSSAQVGTRRSQRIRDNALRLEEKKESGLSGGNVRRPRTKNGSQNGRKTRVSGHPEDSGDDDSDEDSLPWYIYNDYPHCLDNFSEYYTFNFQTMLFSSRDCPMFRLDRFPPADIIDTSMTYDKYSGFPCLADDMPDKYRWNYEPESSPATPYTGISLEMILKPHEVLGRPEELSVKERAQVDVARLVLGFLIVLHADLLHSLEVLSHYGVNDDGLVRFAHVIVSQLLRPLLLLDFNVRDEARPSSWWARKHIYVRVVSALGDTDDLHDSVSELVTDIQKEPQLPSVVFGVLFSVFHAVLVRIDTSGSGGYTYTQVMPFLPPFSGKTPETEGMIALARLGMLSGPGSSDLAYHKNLVCTMLQLEHWPDWVKKLRPEHAQAYETRHLLHSQASRLPLELLGEVAARIPKAADLAKFASSSTEALRASLPWLKYPIIAGSTDHRLHLVHSSAPMPTIPGFEEVLHVSACFKVTMADEEVNLLISANKEFVYEVTELYKNHLVRDGFNWGVWSDESGEEDDGNYDGPTRRRKARRRIFEEPRMSLRPGRIVFDVKYMALGLFNGIYKDSRARLVYYVLYRDEC</sequence>